<evidence type="ECO:0000259" key="3">
    <source>
        <dbReference type="Pfam" id="PF13439"/>
    </source>
</evidence>
<accession>A0A841EL02</accession>
<protein>
    <submittedName>
        <fullName evidence="4">Glycosyltransferase involved in cell wall biosynthesis</fullName>
    </submittedName>
</protein>
<keyword evidence="1 4" id="KW-0808">Transferase</keyword>
<feature type="domain" description="Glycosyltransferase subfamily 4-like N-terminal" evidence="3">
    <location>
        <begin position="17"/>
        <end position="173"/>
    </location>
</feature>
<dbReference type="EMBL" id="JACHKT010000014">
    <property type="protein sequence ID" value="MBB6003616.1"/>
    <property type="molecule type" value="Genomic_DNA"/>
</dbReference>
<dbReference type="GO" id="GO:0009103">
    <property type="term" value="P:lipopolysaccharide biosynthetic process"/>
    <property type="evidence" value="ECO:0007669"/>
    <property type="project" value="TreeGrafter"/>
</dbReference>
<dbReference type="Proteomes" id="UP000524404">
    <property type="component" value="Unassembled WGS sequence"/>
</dbReference>
<reference evidence="4 5" key="1">
    <citation type="submission" date="2020-08" db="EMBL/GenBank/DDBJ databases">
        <title>Functional genomics of gut bacteria from endangered species of beetles.</title>
        <authorList>
            <person name="Carlos-Shanley C."/>
        </authorList>
    </citation>
    <scope>NUCLEOTIDE SEQUENCE [LARGE SCALE GENOMIC DNA]</scope>
    <source>
        <strain evidence="4 5">S00070</strain>
    </source>
</reference>
<dbReference type="PANTHER" id="PTHR46401">
    <property type="entry name" value="GLYCOSYLTRANSFERASE WBBK-RELATED"/>
    <property type="match status" value="1"/>
</dbReference>
<gene>
    <name evidence="4" type="ORF">HNP25_002274</name>
</gene>
<sequence length="377" mass="43181">MRIGIEAQRIFRKKKHGMDIVVLEVLRELQKMNTSDEYFVYAQPDADMNALLPSDNMKLQISKAASYPVWEQKILPESYKNDKVDLLHCTSNTAPISTKIPLVVTIHDIIYLEKWMITEGTYYQRFGNLYRRWNVPRIAHKADMIITVSDYERERIIEGLKIPESRVKTVYNACGKHFTPDASPQELKAFKDKMNLPDKFILFLGNTDPKKNLPNVLKSIGILHQRGQLDFTLVMPDFGKEHLLSILKAQNNEHLMQHIMLTGYIPNQELPNLYRLAQLFLYPSLRESFGIPILEAMGCGTPVITSNTSAMPEVAGKNAILIDPTQPEEIAEMIVSVLNNTALREKTITYGIERAAQFSWEKTAKQVSNIYRDVLNK</sequence>
<proteinExistence type="predicted"/>
<organism evidence="4 5">
    <name type="scientific">Arcicella rosea</name>
    <dbReference type="NCBI Taxonomy" id="502909"/>
    <lineage>
        <taxon>Bacteria</taxon>
        <taxon>Pseudomonadati</taxon>
        <taxon>Bacteroidota</taxon>
        <taxon>Cytophagia</taxon>
        <taxon>Cytophagales</taxon>
        <taxon>Flectobacillaceae</taxon>
        <taxon>Arcicella</taxon>
    </lineage>
</organism>
<comment type="caution">
    <text evidence="4">The sequence shown here is derived from an EMBL/GenBank/DDBJ whole genome shotgun (WGS) entry which is preliminary data.</text>
</comment>
<dbReference type="InterPro" id="IPR028098">
    <property type="entry name" value="Glyco_trans_4-like_N"/>
</dbReference>
<keyword evidence="5" id="KW-1185">Reference proteome</keyword>
<dbReference type="PANTHER" id="PTHR46401:SF2">
    <property type="entry name" value="GLYCOSYLTRANSFERASE WBBK-RELATED"/>
    <property type="match status" value="1"/>
</dbReference>
<dbReference type="GO" id="GO:0016757">
    <property type="term" value="F:glycosyltransferase activity"/>
    <property type="evidence" value="ECO:0007669"/>
    <property type="project" value="InterPro"/>
</dbReference>
<dbReference type="SUPFAM" id="SSF53756">
    <property type="entry name" value="UDP-Glycosyltransferase/glycogen phosphorylase"/>
    <property type="match status" value="1"/>
</dbReference>
<evidence type="ECO:0000313" key="4">
    <source>
        <dbReference type="EMBL" id="MBB6003616.1"/>
    </source>
</evidence>
<evidence type="ECO:0000313" key="5">
    <source>
        <dbReference type="Proteomes" id="UP000524404"/>
    </source>
</evidence>
<evidence type="ECO:0000256" key="1">
    <source>
        <dbReference type="ARBA" id="ARBA00022679"/>
    </source>
</evidence>
<dbReference type="InterPro" id="IPR001296">
    <property type="entry name" value="Glyco_trans_1"/>
</dbReference>
<dbReference type="Pfam" id="PF00534">
    <property type="entry name" value="Glycos_transf_1"/>
    <property type="match status" value="1"/>
</dbReference>
<name>A0A841EL02_9BACT</name>
<evidence type="ECO:0000259" key="2">
    <source>
        <dbReference type="Pfam" id="PF00534"/>
    </source>
</evidence>
<dbReference type="AlphaFoldDB" id="A0A841EL02"/>
<dbReference type="RefSeq" id="WP_184134156.1">
    <property type="nucleotide sequence ID" value="NZ_JACHKT010000014.1"/>
</dbReference>
<dbReference type="Pfam" id="PF13439">
    <property type="entry name" value="Glyco_transf_4"/>
    <property type="match status" value="1"/>
</dbReference>
<feature type="domain" description="Glycosyl transferase family 1" evidence="2">
    <location>
        <begin position="189"/>
        <end position="353"/>
    </location>
</feature>
<dbReference type="CDD" id="cd03809">
    <property type="entry name" value="GT4_MtfB-like"/>
    <property type="match status" value="1"/>
</dbReference>
<dbReference type="Gene3D" id="3.40.50.2000">
    <property type="entry name" value="Glycogen Phosphorylase B"/>
    <property type="match status" value="2"/>
</dbReference>